<evidence type="ECO:0000313" key="5">
    <source>
        <dbReference type="EMBL" id="SVB19131.1"/>
    </source>
</evidence>
<keyword evidence="3" id="KW-0342">GTP-binding</keyword>
<dbReference type="GO" id="GO:0005525">
    <property type="term" value="F:GTP binding"/>
    <property type="evidence" value="ECO:0007669"/>
    <property type="project" value="UniProtKB-KW"/>
</dbReference>
<gene>
    <name evidence="5" type="ORF">METZ01_LOCUS171985</name>
</gene>
<keyword evidence="1" id="KW-0547">Nucleotide-binding</keyword>
<accession>A0A382C068</accession>
<reference evidence="5" key="1">
    <citation type="submission" date="2018-05" db="EMBL/GenBank/DDBJ databases">
        <authorList>
            <person name="Lanie J.A."/>
            <person name="Ng W.-L."/>
            <person name="Kazmierczak K.M."/>
            <person name="Andrzejewski T.M."/>
            <person name="Davidsen T.M."/>
            <person name="Wayne K.J."/>
            <person name="Tettelin H."/>
            <person name="Glass J.I."/>
            <person name="Rusch D."/>
            <person name="Podicherti R."/>
            <person name="Tsui H.-C.T."/>
            <person name="Winkler M.E."/>
        </authorList>
    </citation>
    <scope>NUCLEOTIDE SEQUENCE</scope>
</reference>
<dbReference type="Gene3D" id="1.20.5.170">
    <property type="match status" value="1"/>
</dbReference>
<feature type="non-terminal residue" evidence="5">
    <location>
        <position position="69"/>
    </location>
</feature>
<keyword evidence="2" id="KW-0378">Hydrolase</keyword>
<dbReference type="InterPro" id="IPR027417">
    <property type="entry name" value="P-loop_NTPase"/>
</dbReference>
<dbReference type="SUPFAM" id="SSF52540">
    <property type="entry name" value="P-loop containing nucleoside triphosphate hydrolases"/>
    <property type="match status" value="1"/>
</dbReference>
<proteinExistence type="predicted"/>
<organism evidence="5">
    <name type="scientific">marine metagenome</name>
    <dbReference type="NCBI Taxonomy" id="408172"/>
    <lineage>
        <taxon>unclassified sequences</taxon>
        <taxon>metagenomes</taxon>
        <taxon>ecological metagenomes</taxon>
    </lineage>
</organism>
<dbReference type="AlphaFoldDB" id="A0A382C068"/>
<dbReference type="PANTHER" id="PTHR43087">
    <property type="entry name" value="LYSINE/ARGININE/ORNITHINE TRANSPORT SYSTEM KINASE"/>
    <property type="match status" value="1"/>
</dbReference>
<dbReference type="GO" id="GO:0016787">
    <property type="term" value="F:hydrolase activity"/>
    <property type="evidence" value="ECO:0007669"/>
    <property type="project" value="UniProtKB-KW"/>
</dbReference>
<protein>
    <recommendedName>
        <fullName evidence="6">Methylmalonyl Co-A mutase-associated GTPase MeaB</fullName>
    </recommendedName>
</protein>
<evidence type="ECO:0008006" key="6">
    <source>
        <dbReference type="Google" id="ProtNLM"/>
    </source>
</evidence>
<dbReference type="Pfam" id="PF03308">
    <property type="entry name" value="MeaB"/>
    <property type="match status" value="1"/>
</dbReference>
<evidence type="ECO:0000256" key="4">
    <source>
        <dbReference type="ARBA" id="ARBA00023186"/>
    </source>
</evidence>
<dbReference type="EMBL" id="UINC01032075">
    <property type="protein sequence ID" value="SVB19131.1"/>
    <property type="molecule type" value="Genomic_DNA"/>
</dbReference>
<sequence>MSTSLLDNFFSGNRQALARIITLLENDADRRVSLSQTLYPKSGQARRIGFTGPPGVGKSTLINRLVQLL</sequence>
<keyword evidence="4" id="KW-0143">Chaperone</keyword>
<dbReference type="Gene3D" id="3.40.50.300">
    <property type="entry name" value="P-loop containing nucleotide triphosphate hydrolases"/>
    <property type="match status" value="1"/>
</dbReference>
<dbReference type="PANTHER" id="PTHR43087:SF1">
    <property type="entry name" value="LAO_AO TRANSPORT SYSTEM ATPASE"/>
    <property type="match status" value="1"/>
</dbReference>
<evidence type="ECO:0000256" key="1">
    <source>
        <dbReference type="ARBA" id="ARBA00022741"/>
    </source>
</evidence>
<name>A0A382C068_9ZZZZ</name>
<dbReference type="InterPro" id="IPR052040">
    <property type="entry name" value="GTPase/Isobutyryl-CoA_mutase"/>
</dbReference>
<evidence type="ECO:0000256" key="3">
    <source>
        <dbReference type="ARBA" id="ARBA00023134"/>
    </source>
</evidence>
<evidence type="ECO:0000256" key="2">
    <source>
        <dbReference type="ARBA" id="ARBA00022801"/>
    </source>
</evidence>